<evidence type="ECO:0000313" key="2">
    <source>
        <dbReference type="Proteomes" id="UP001457282"/>
    </source>
</evidence>
<accession>A0AAW1XL46</accession>
<protein>
    <submittedName>
        <fullName evidence="1">Uncharacterized protein</fullName>
    </submittedName>
</protein>
<gene>
    <name evidence="1" type="ORF">M0R45_014355</name>
</gene>
<proteinExistence type="predicted"/>
<reference evidence="1 2" key="1">
    <citation type="journal article" date="2023" name="G3 (Bethesda)">
        <title>A chromosome-length genome assembly and annotation of blackberry (Rubus argutus, cv. 'Hillquist').</title>
        <authorList>
            <person name="Bruna T."/>
            <person name="Aryal R."/>
            <person name="Dudchenko O."/>
            <person name="Sargent D.J."/>
            <person name="Mead D."/>
            <person name="Buti M."/>
            <person name="Cavallini A."/>
            <person name="Hytonen T."/>
            <person name="Andres J."/>
            <person name="Pham M."/>
            <person name="Weisz D."/>
            <person name="Mascagni F."/>
            <person name="Usai G."/>
            <person name="Natali L."/>
            <person name="Bassil N."/>
            <person name="Fernandez G.E."/>
            <person name="Lomsadze A."/>
            <person name="Armour M."/>
            <person name="Olukolu B."/>
            <person name="Poorten T."/>
            <person name="Britton C."/>
            <person name="Davik J."/>
            <person name="Ashrafi H."/>
            <person name="Aiden E.L."/>
            <person name="Borodovsky M."/>
            <person name="Worthington M."/>
        </authorList>
    </citation>
    <scope>NUCLEOTIDE SEQUENCE [LARGE SCALE GENOMIC DNA]</scope>
    <source>
        <strain evidence="1">PI 553951</strain>
    </source>
</reference>
<dbReference type="Proteomes" id="UP001457282">
    <property type="component" value="Unassembled WGS sequence"/>
</dbReference>
<dbReference type="AlphaFoldDB" id="A0AAW1XL46"/>
<name>A0AAW1XL46_RUBAR</name>
<comment type="caution">
    <text evidence="1">The sequence shown here is derived from an EMBL/GenBank/DDBJ whole genome shotgun (WGS) entry which is preliminary data.</text>
</comment>
<sequence length="92" mass="10555">MARPTPIYIRRRQIRVQSFHTQPFAFGEVGRRFGEVAAAFLIQDESQVEEEAYEEVEEEAPKDETEIKVGTFGSHSASSFCHGNWSFVDWSL</sequence>
<evidence type="ECO:0000313" key="1">
    <source>
        <dbReference type="EMBL" id="KAK9937576.1"/>
    </source>
</evidence>
<keyword evidence="2" id="KW-1185">Reference proteome</keyword>
<organism evidence="1 2">
    <name type="scientific">Rubus argutus</name>
    <name type="common">Southern blackberry</name>
    <dbReference type="NCBI Taxonomy" id="59490"/>
    <lineage>
        <taxon>Eukaryota</taxon>
        <taxon>Viridiplantae</taxon>
        <taxon>Streptophyta</taxon>
        <taxon>Embryophyta</taxon>
        <taxon>Tracheophyta</taxon>
        <taxon>Spermatophyta</taxon>
        <taxon>Magnoliopsida</taxon>
        <taxon>eudicotyledons</taxon>
        <taxon>Gunneridae</taxon>
        <taxon>Pentapetalae</taxon>
        <taxon>rosids</taxon>
        <taxon>fabids</taxon>
        <taxon>Rosales</taxon>
        <taxon>Rosaceae</taxon>
        <taxon>Rosoideae</taxon>
        <taxon>Rosoideae incertae sedis</taxon>
        <taxon>Rubus</taxon>
    </lineage>
</organism>
<dbReference type="EMBL" id="JBEDUW010000003">
    <property type="protein sequence ID" value="KAK9937576.1"/>
    <property type="molecule type" value="Genomic_DNA"/>
</dbReference>